<feature type="domain" description="YetF C-terminal" evidence="8">
    <location>
        <begin position="83"/>
        <end position="218"/>
    </location>
</feature>
<keyword evidence="5 7" id="KW-1133">Transmembrane helix</keyword>
<feature type="transmembrane region" description="Helical" evidence="7">
    <location>
        <begin position="34"/>
        <end position="54"/>
    </location>
</feature>
<dbReference type="Proteomes" id="UP000277811">
    <property type="component" value="Unassembled WGS sequence"/>
</dbReference>
<keyword evidence="11" id="KW-1185">Reference proteome</keyword>
<dbReference type="Gene3D" id="3.30.240.20">
    <property type="entry name" value="bsu07140 like domains"/>
    <property type="match status" value="2"/>
</dbReference>
<sequence length="241" mass="27143">MKAELLNIILRTFIALGVLLFLTRIMGRRSVAQLTLYDYVLGFVFGNIGATFAVDKSIPVIDGVVSLLTCTVWMFAINFIALRNMPVRKFIENEPVMIIYDGCILEENLRKNYYTVDSLLEVLREQGVFDPGMIRVGIVESDGKLSLIKKQEDKGEGSNSYQLYPEGINNLPVHLAGQEIIVDGEIVEQTLQHAGINREWILDNLKMRDLKLKDITVALITPEGRLYVDKRADNLPSAPRS</sequence>
<evidence type="ECO:0008006" key="12">
    <source>
        <dbReference type="Google" id="ProtNLM"/>
    </source>
</evidence>
<keyword evidence="6 7" id="KW-0472">Membrane</keyword>
<accession>A0A498RBP1</accession>
<feature type="transmembrane region" description="Helical" evidence="7">
    <location>
        <begin position="6"/>
        <end position="22"/>
    </location>
</feature>
<dbReference type="EMBL" id="UPPP01000094">
    <property type="protein sequence ID" value="VBB08659.1"/>
    <property type="molecule type" value="Genomic_DNA"/>
</dbReference>
<keyword evidence="3" id="KW-1003">Cell membrane</keyword>
<keyword evidence="4 7" id="KW-0812">Transmembrane</keyword>
<feature type="domain" description="YetF-like N-terminal transmembrane" evidence="9">
    <location>
        <begin position="6"/>
        <end position="80"/>
    </location>
</feature>
<evidence type="ECO:0000313" key="11">
    <source>
        <dbReference type="Proteomes" id="UP000277811"/>
    </source>
</evidence>
<evidence type="ECO:0000256" key="6">
    <source>
        <dbReference type="ARBA" id="ARBA00023136"/>
    </source>
</evidence>
<dbReference type="OrthoDB" id="9778331at2"/>
<comment type="similarity">
    <text evidence="2">Belongs to the UPF0702 family.</text>
</comment>
<evidence type="ECO:0000313" key="10">
    <source>
        <dbReference type="EMBL" id="VBB08659.1"/>
    </source>
</evidence>
<dbReference type="RefSeq" id="WP_122629525.1">
    <property type="nucleotide sequence ID" value="NZ_UPPP01000094.1"/>
</dbReference>
<gene>
    <name evidence="10" type="ORF">LUCI_3937</name>
</gene>
<evidence type="ECO:0000256" key="1">
    <source>
        <dbReference type="ARBA" id="ARBA00004651"/>
    </source>
</evidence>
<dbReference type="InterPro" id="IPR007353">
    <property type="entry name" value="DUF421"/>
</dbReference>
<dbReference type="InterPro" id="IPR023090">
    <property type="entry name" value="UPF0702_alpha/beta_dom_sf"/>
</dbReference>
<dbReference type="Pfam" id="PF04239">
    <property type="entry name" value="DUF421"/>
    <property type="match status" value="1"/>
</dbReference>
<evidence type="ECO:0000259" key="9">
    <source>
        <dbReference type="Pfam" id="PF20730"/>
    </source>
</evidence>
<dbReference type="Pfam" id="PF20730">
    <property type="entry name" value="YetF_N"/>
    <property type="match status" value="1"/>
</dbReference>
<dbReference type="AlphaFoldDB" id="A0A498RBP1"/>
<evidence type="ECO:0000256" key="3">
    <source>
        <dbReference type="ARBA" id="ARBA00022475"/>
    </source>
</evidence>
<reference evidence="10 11" key="1">
    <citation type="submission" date="2018-06" db="EMBL/GenBank/DDBJ databases">
        <authorList>
            <person name="Strepis N."/>
        </authorList>
    </citation>
    <scope>NUCLEOTIDE SEQUENCE [LARGE SCALE GENOMIC DNA]</scope>
    <source>
        <strain evidence="10">LUCI</strain>
    </source>
</reference>
<dbReference type="PANTHER" id="PTHR34582:SF7">
    <property type="entry name" value="UPF0702 TRANSMEMBRANE PROTEIN YDFS"/>
    <property type="match status" value="1"/>
</dbReference>
<evidence type="ECO:0000256" key="2">
    <source>
        <dbReference type="ARBA" id="ARBA00006448"/>
    </source>
</evidence>
<comment type="subcellular location">
    <subcellularLocation>
        <location evidence="1">Cell membrane</location>
        <topology evidence="1">Multi-pass membrane protein</topology>
    </subcellularLocation>
</comment>
<organism evidence="10 11">
    <name type="scientific">Lucifera butyrica</name>
    <dbReference type="NCBI Taxonomy" id="1351585"/>
    <lineage>
        <taxon>Bacteria</taxon>
        <taxon>Bacillati</taxon>
        <taxon>Bacillota</taxon>
        <taxon>Negativicutes</taxon>
        <taxon>Veillonellales</taxon>
        <taxon>Veillonellaceae</taxon>
        <taxon>Lucifera</taxon>
    </lineage>
</organism>
<name>A0A498RBP1_9FIRM</name>
<proteinExistence type="inferred from homology"/>
<evidence type="ECO:0000256" key="7">
    <source>
        <dbReference type="SAM" id="Phobius"/>
    </source>
</evidence>
<feature type="transmembrane region" description="Helical" evidence="7">
    <location>
        <begin position="60"/>
        <end position="82"/>
    </location>
</feature>
<dbReference type="GO" id="GO:0005886">
    <property type="term" value="C:plasma membrane"/>
    <property type="evidence" value="ECO:0007669"/>
    <property type="project" value="UniProtKB-SubCell"/>
</dbReference>
<protein>
    <recommendedName>
        <fullName evidence="12">DUF421 domain-containing protein</fullName>
    </recommendedName>
</protein>
<evidence type="ECO:0000256" key="5">
    <source>
        <dbReference type="ARBA" id="ARBA00022989"/>
    </source>
</evidence>
<dbReference type="PANTHER" id="PTHR34582">
    <property type="entry name" value="UPF0702 TRANSMEMBRANE PROTEIN YCAP"/>
    <property type="match status" value="1"/>
</dbReference>
<dbReference type="InterPro" id="IPR048454">
    <property type="entry name" value="YetF_N"/>
</dbReference>
<evidence type="ECO:0000256" key="4">
    <source>
        <dbReference type="ARBA" id="ARBA00022692"/>
    </source>
</evidence>
<evidence type="ECO:0000259" key="8">
    <source>
        <dbReference type="Pfam" id="PF04239"/>
    </source>
</evidence>